<feature type="non-terminal residue" evidence="1">
    <location>
        <position position="71"/>
    </location>
</feature>
<evidence type="ECO:0000313" key="2">
    <source>
        <dbReference type="Proteomes" id="UP000814033"/>
    </source>
</evidence>
<protein>
    <submittedName>
        <fullName evidence="1">Uncharacterized protein</fullName>
    </submittedName>
</protein>
<accession>A0ACB8R5F4</accession>
<sequence>KTTGFRVLNTFLIAGFGIPKAVAAYEGKSAIPTTLDWIAGVACTIVLYWVGQLESTDPPVWPWLFHIDLLA</sequence>
<feature type="non-terminal residue" evidence="1">
    <location>
        <position position="1"/>
    </location>
</feature>
<name>A0ACB8R5F4_9AGAM</name>
<evidence type="ECO:0000313" key="1">
    <source>
        <dbReference type="EMBL" id="KAI0039228.1"/>
    </source>
</evidence>
<keyword evidence="2" id="KW-1185">Reference proteome</keyword>
<organism evidence="1 2">
    <name type="scientific">Auriscalpium vulgare</name>
    <dbReference type="NCBI Taxonomy" id="40419"/>
    <lineage>
        <taxon>Eukaryota</taxon>
        <taxon>Fungi</taxon>
        <taxon>Dikarya</taxon>
        <taxon>Basidiomycota</taxon>
        <taxon>Agaricomycotina</taxon>
        <taxon>Agaricomycetes</taxon>
        <taxon>Russulales</taxon>
        <taxon>Auriscalpiaceae</taxon>
        <taxon>Auriscalpium</taxon>
    </lineage>
</organism>
<gene>
    <name evidence="1" type="ORF">FA95DRAFT_1474016</name>
</gene>
<dbReference type="EMBL" id="MU276335">
    <property type="protein sequence ID" value="KAI0039228.1"/>
    <property type="molecule type" value="Genomic_DNA"/>
</dbReference>
<comment type="caution">
    <text evidence="1">The sequence shown here is derived from an EMBL/GenBank/DDBJ whole genome shotgun (WGS) entry which is preliminary data.</text>
</comment>
<reference evidence="1" key="1">
    <citation type="submission" date="2021-02" db="EMBL/GenBank/DDBJ databases">
        <authorList>
            <consortium name="DOE Joint Genome Institute"/>
            <person name="Ahrendt S."/>
            <person name="Looney B.P."/>
            <person name="Miyauchi S."/>
            <person name="Morin E."/>
            <person name="Drula E."/>
            <person name="Courty P.E."/>
            <person name="Chicoki N."/>
            <person name="Fauchery L."/>
            <person name="Kohler A."/>
            <person name="Kuo A."/>
            <person name="Labutti K."/>
            <person name="Pangilinan J."/>
            <person name="Lipzen A."/>
            <person name="Riley R."/>
            <person name="Andreopoulos W."/>
            <person name="He G."/>
            <person name="Johnson J."/>
            <person name="Barry K.W."/>
            <person name="Grigoriev I.V."/>
            <person name="Nagy L."/>
            <person name="Hibbett D."/>
            <person name="Henrissat B."/>
            <person name="Matheny P.B."/>
            <person name="Labbe J."/>
            <person name="Martin F."/>
        </authorList>
    </citation>
    <scope>NUCLEOTIDE SEQUENCE</scope>
    <source>
        <strain evidence="1">FP105234-sp</strain>
    </source>
</reference>
<dbReference type="Proteomes" id="UP000814033">
    <property type="component" value="Unassembled WGS sequence"/>
</dbReference>
<reference evidence="1" key="2">
    <citation type="journal article" date="2022" name="New Phytol.">
        <title>Evolutionary transition to the ectomycorrhizal habit in the genomes of a hyperdiverse lineage of mushroom-forming fungi.</title>
        <authorList>
            <person name="Looney B."/>
            <person name="Miyauchi S."/>
            <person name="Morin E."/>
            <person name="Drula E."/>
            <person name="Courty P.E."/>
            <person name="Kohler A."/>
            <person name="Kuo A."/>
            <person name="LaButti K."/>
            <person name="Pangilinan J."/>
            <person name="Lipzen A."/>
            <person name="Riley R."/>
            <person name="Andreopoulos W."/>
            <person name="He G."/>
            <person name="Johnson J."/>
            <person name="Nolan M."/>
            <person name="Tritt A."/>
            <person name="Barry K.W."/>
            <person name="Grigoriev I.V."/>
            <person name="Nagy L.G."/>
            <person name="Hibbett D."/>
            <person name="Henrissat B."/>
            <person name="Matheny P.B."/>
            <person name="Labbe J."/>
            <person name="Martin F.M."/>
        </authorList>
    </citation>
    <scope>NUCLEOTIDE SEQUENCE</scope>
    <source>
        <strain evidence="1">FP105234-sp</strain>
    </source>
</reference>
<proteinExistence type="predicted"/>